<comment type="caution">
    <text evidence="8">The sequence shown here is derived from an EMBL/GenBank/DDBJ whole genome shotgun (WGS) entry which is preliminary data.</text>
</comment>
<dbReference type="Proteomes" id="UP000774750">
    <property type="component" value="Unassembled WGS sequence"/>
</dbReference>
<evidence type="ECO:0000256" key="7">
    <source>
        <dbReference type="SAM" id="Phobius"/>
    </source>
</evidence>
<organism evidence="8 9">
    <name type="scientific">Merdimmobilis hominis</name>
    <dbReference type="NCBI Taxonomy" id="2897707"/>
    <lineage>
        <taxon>Bacteria</taxon>
        <taxon>Bacillati</taxon>
        <taxon>Bacillota</taxon>
        <taxon>Clostridia</taxon>
        <taxon>Eubacteriales</taxon>
        <taxon>Oscillospiraceae</taxon>
        <taxon>Merdimmobilis</taxon>
    </lineage>
</organism>
<evidence type="ECO:0000256" key="4">
    <source>
        <dbReference type="ARBA" id="ARBA00022692"/>
    </source>
</evidence>
<feature type="transmembrane region" description="Helical" evidence="7">
    <location>
        <begin position="79"/>
        <end position="105"/>
    </location>
</feature>
<evidence type="ECO:0000256" key="6">
    <source>
        <dbReference type="ARBA" id="ARBA00023136"/>
    </source>
</evidence>
<dbReference type="PANTHER" id="PTHR43663">
    <property type="entry name" value="CHROMATE TRANSPORT PROTEIN-RELATED"/>
    <property type="match status" value="1"/>
</dbReference>
<sequence>MKKDAKLYLKLFTSTFYLSAFTFGGGYVIIPLMKKKFADDLHWIEEKEMLDLTAIAQSSPGPIAVNAAILIGYRLAGKLGTLVTIIGTVLPPLITLSIISLFYQAFATNTWVAALLQGMQSGVAAVIADVVFSMASGIIKEKKWLPVLIMAAVFVASYFFNVNIILLILICGAIGAVSSHFEEKRKKERGVE</sequence>
<evidence type="ECO:0000313" key="9">
    <source>
        <dbReference type="Proteomes" id="UP000774750"/>
    </source>
</evidence>
<keyword evidence="3" id="KW-1003">Cell membrane</keyword>
<keyword evidence="5 7" id="KW-1133">Transmembrane helix</keyword>
<gene>
    <name evidence="8" type="ORF">H6A12_10780</name>
</gene>
<dbReference type="GO" id="GO:0015109">
    <property type="term" value="F:chromate transmembrane transporter activity"/>
    <property type="evidence" value="ECO:0007669"/>
    <property type="project" value="InterPro"/>
</dbReference>
<dbReference type="Pfam" id="PF02417">
    <property type="entry name" value="Chromate_transp"/>
    <property type="match status" value="1"/>
</dbReference>
<name>A0A938XAJ4_9FIRM</name>
<dbReference type="RefSeq" id="WP_204447766.1">
    <property type="nucleotide sequence ID" value="NZ_JACJKY010000021.1"/>
</dbReference>
<feature type="transmembrane region" description="Helical" evidence="7">
    <location>
        <begin position="7"/>
        <end position="30"/>
    </location>
</feature>
<keyword evidence="4 7" id="KW-0812">Transmembrane</keyword>
<comment type="subcellular location">
    <subcellularLocation>
        <location evidence="1">Cell membrane</location>
        <topology evidence="1">Multi-pass membrane protein</topology>
    </subcellularLocation>
</comment>
<evidence type="ECO:0000256" key="1">
    <source>
        <dbReference type="ARBA" id="ARBA00004651"/>
    </source>
</evidence>
<dbReference type="InterPro" id="IPR052518">
    <property type="entry name" value="CHR_Transporter"/>
</dbReference>
<dbReference type="InterPro" id="IPR003370">
    <property type="entry name" value="Chromate_transpt"/>
</dbReference>
<keyword evidence="6 7" id="KW-0472">Membrane</keyword>
<dbReference type="GO" id="GO:0005886">
    <property type="term" value="C:plasma membrane"/>
    <property type="evidence" value="ECO:0007669"/>
    <property type="project" value="UniProtKB-SubCell"/>
</dbReference>
<protein>
    <submittedName>
        <fullName evidence="8">Chromate transporter</fullName>
    </submittedName>
</protein>
<evidence type="ECO:0000313" key="8">
    <source>
        <dbReference type="EMBL" id="MBM6921634.1"/>
    </source>
</evidence>
<accession>A0A938XAJ4</accession>
<proteinExistence type="inferred from homology"/>
<reference evidence="8" key="2">
    <citation type="journal article" date="2021" name="Sci. Rep.">
        <title>The distribution of antibiotic resistance genes in chicken gut microbiota commensals.</title>
        <authorList>
            <person name="Juricova H."/>
            <person name="Matiasovicova J."/>
            <person name="Kubasova T."/>
            <person name="Cejkova D."/>
            <person name="Rychlik I."/>
        </authorList>
    </citation>
    <scope>NUCLEOTIDE SEQUENCE</scope>
    <source>
        <strain evidence="8">An559</strain>
    </source>
</reference>
<evidence type="ECO:0000256" key="5">
    <source>
        <dbReference type="ARBA" id="ARBA00022989"/>
    </source>
</evidence>
<feature type="transmembrane region" description="Helical" evidence="7">
    <location>
        <begin position="144"/>
        <end position="177"/>
    </location>
</feature>
<dbReference type="PANTHER" id="PTHR43663:SF1">
    <property type="entry name" value="CHROMATE TRANSPORTER"/>
    <property type="match status" value="1"/>
</dbReference>
<evidence type="ECO:0000256" key="2">
    <source>
        <dbReference type="ARBA" id="ARBA00005262"/>
    </source>
</evidence>
<dbReference type="EMBL" id="JACJKY010000021">
    <property type="protein sequence ID" value="MBM6921634.1"/>
    <property type="molecule type" value="Genomic_DNA"/>
</dbReference>
<comment type="similarity">
    <text evidence="2">Belongs to the chromate ion transporter (CHR) (TC 2.A.51) family.</text>
</comment>
<dbReference type="AlphaFoldDB" id="A0A938XAJ4"/>
<keyword evidence="9" id="KW-1185">Reference proteome</keyword>
<evidence type="ECO:0000256" key="3">
    <source>
        <dbReference type="ARBA" id="ARBA00022475"/>
    </source>
</evidence>
<reference evidence="8" key="1">
    <citation type="submission" date="2020-08" db="EMBL/GenBank/DDBJ databases">
        <authorList>
            <person name="Cejkova D."/>
            <person name="Kubasova T."/>
            <person name="Jahodarova E."/>
            <person name="Rychlik I."/>
        </authorList>
    </citation>
    <scope>NUCLEOTIDE SEQUENCE</scope>
    <source>
        <strain evidence="8">An559</strain>
    </source>
</reference>
<feature type="transmembrane region" description="Helical" evidence="7">
    <location>
        <begin position="111"/>
        <end position="132"/>
    </location>
</feature>